<dbReference type="OrthoDB" id="1932941at2"/>
<dbReference type="Proteomes" id="UP000198597">
    <property type="component" value="Unassembled WGS sequence"/>
</dbReference>
<reference evidence="1 2" key="1">
    <citation type="submission" date="2016-10" db="EMBL/GenBank/DDBJ databases">
        <authorList>
            <person name="de Groot N.N."/>
        </authorList>
    </citation>
    <scope>NUCLEOTIDE SEQUENCE [LARGE SCALE GENOMIC DNA]</scope>
    <source>
        <strain evidence="1 2">DSM 12272</strain>
    </source>
</reference>
<gene>
    <name evidence="1" type="ORF">SAMN04488529_101374</name>
</gene>
<protein>
    <submittedName>
        <fullName evidence="1">Uncharacterized protein</fullName>
    </submittedName>
</protein>
<evidence type="ECO:0000313" key="2">
    <source>
        <dbReference type="Proteomes" id="UP000198597"/>
    </source>
</evidence>
<dbReference type="EMBL" id="FNJM01000001">
    <property type="protein sequence ID" value="SDO77064.1"/>
    <property type="molecule type" value="Genomic_DNA"/>
</dbReference>
<accession>A0A1H0M9I8</accession>
<organism evidence="1 2">
    <name type="scientific">Clostridium gasigenes</name>
    <dbReference type="NCBI Taxonomy" id="94869"/>
    <lineage>
        <taxon>Bacteria</taxon>
        <taxon>Bacillati</taxon>
        <taxon>Bacillota</taxon>
        <taxon>Clostridia</taxon>
        <taxon>Eubacteriales</taxon>
        <taxon>Clostridiaceae</taxon>
        <taxon>Clostridium</taxon>
    </lineage>
</organism>
<keyword evidence="2" id="KW-1185">Reference proteome</keyword>
<proteinExistence type="predicted"/>
<name>A0A1H0M9I8_9CLOT</name>
<dbReference type="AlphaFoldDB" id="A0A1H0M9I8"/>
<evidence type="ECO:0000313" key="1">
    <source>
        <dbReference type="EMBL" id="SDO77064.1"/>
    </source>
</evidence>
<sequence length="76" mass="9173">MINRSLEKDIIIRKKLLNFLLKFFSPRNRLILYLSQNLDRLVYTRQKILYINHIKNESTPNCLTISKDLKRLKKIA</sequence>